<dbReference type="SUPFAM" id="SSF103515">
    <property type="entry name" value="Autotransporter"/>
    <property type="match status" value="1"/>
</dbReference>
<dbReference type="RefSeq" id="WP_113744280.1">
    <property type="nucleotide sequence ID" value="NZ_UAPV01000001.1"/>
</dbReference>
<reference evidence="2 3" key="1">
    <citation type="submission" date="2018-06" db="EMBL/GenBank/DDBJ databases">
        <authorList>
            <consortium name="Pathogen Informatics"/>
            <person name="Doyle S."/>
        </authorList>
    </citation>
    <scope>NUCLEOTIDE SEQUENCE [LARGE SCALE GENOMIC DNA]</scope>
    <source>
        <strain evidence="2 3">NCTC13093</strain>
    </source>
</reference>
<dbReference type="EMBL" id="UAPV01000001">
    <property type="protein sequence ID" value="SPT70182.1"/>
    <property type="molecule type" value="Genomic_DNA"/>
</dbReference>
<dbReference type="Proteomes" id="UP000250086">
    <property type="component" value="Unassembled WGS sequence"/>
</dbReference>
<evidence type="ECO:0000313" key="2">
    <source>
        <dbReference type="EMBL" id="SPT70182.1"/>
    </source>
</evidence>
<accession>A0A2X0WUL7</accession>
<evidence type="ECO:0000313" key="3">
    <source>
        <dbReference type="Proteomes" id="UP000250086"/>
    </source>
</evidence>
<keyword evidence="3" id="KW-1185">Reference proteome</keyword>
<name>A0A2X0WUL7_9GAMM</name>
<protein>
    <submittedName>
        <fullName evidence="2">Autotransporter beta-domain</fullName>
    </submittedName>
</protein>
<gene>
    <name evidence="2" type="ORF">NCTC13093_01587</name>
</gene>
<dbReference type="Pfam" id="PF03797">
    <property type="entry name" value="Autotransporter"/>
    <property type="match status" value="1"/>
</dbReference>
<sequence length="128" mass="13882">MLSVMGYRNQSYTESGAGIVSHIVDAQTDFRTNADIGLELTYDFSFASVMASSGYQRALCGAYDGMTVSFMDGSSMHICGHNEDKDFIRVQLSAQKAINSNFTLIAGGCAQLSSENNYSLNLALNYAF</sequence>
<dbReference type="InterPro" id="IPR036709">
    <property type="entry name" value="Autotransporte_beta_dom_sf"/>
</dbReference>
<dbReference type="AlphaFoldDB" id="A0A2X0WUL7"/>
<dbReference type="Gene3D" id="2.40.128.130">
    <property type="entry name" value="Autotransporter beta-domain"/>
    <property type="match status" value="1"/>
</dbReference>
<dbReference type="InterPro" id="IPR005546">
    <property type="entry name" value="Autotransporte_beta"/>
</dbReference>
<feature type="domain" description="Autotransporter" evidence="1">
    <location>
        <begin position="2"/>
        <end position="106"/>
    </location>
</feature>
<proteinExistence type="predicted"/>
<evidence type="ECO:0000259" key="1">
    <source>
        <dbReference type="Pfam" id="PF03797"/>
    </source>
</evidence>
<organism evidence="2 3">
    <name type="scientific">Anaerobiospirillum thomasii</name>
    <dbReference type="NCBI Taxonomy" id="179995"/>
    <lineage>
        <taxon>Bacteria</taxon>
        <taxon>Pseudomonadati</taxon>
        <taxon>Pseudomonadota</taxon>
        <taxon>Gammaproteobacteria</taxon>
        <taxon>Aeromonadales</taxon>
        <taxon>Succinivibrionaceae</taxon>
        <taxon>Anaerobiospirillum</taxon>
    </lineage>
</organism>